<dbReference type="CDD" id="cd00609">
    <property type="entry name" value="AAT_like"/>
    <property type="match status" value="1"/>
</dbReference>
<proteinExistence type="inferred from homology"/>
<evidence type="ECO:0000256" key="3">
    <source>
        <dbReference type="ARBA" id="ARBA00022576"/>
    </source>
</evidence>
<dbReference type="Gene3D" id="3.90.1150.10">
    <property type="entry name" value="Aspartate Aminotransferase, domain 1"/>
    <property type="match status" value="1"/>
</dbReference>
<keyword evidence="4 8" id="KW-0808">Transferase</keyword>
<dbReference type="InterPro" id="IPR015421">
    <property type="entry name" value="PyrdxlP-dep_Trfase_major"/>
</dbReference>
<dbReference type="Gene3D" id="3.40.640.10">
    <property type="entry name" value="Type I PLP-dependent aspartate aminotransferase-like (Major domain)"/>
    <property type="match status" value="1"/>
</dbReference>
<dbReference type="RefSeq" id="WP_036339988.1">
    <property type="nucleotide sequence ID" value="NZ_JALN02000001.1"/>
</dbReference>
<dbReference type="Proteomes" id="UP000022835">
    <property type="component" value="Unassembled WGS sequence"/>
</dbReference>
<dbReference type="InterPro" id="IPR051926">
    <property type="entry name" value="Ala_Aminotransferase"/>
</dbReference>
<dbReference type="PANTHER" id="PTHR43488">
    <property type="entry name" value="GLUTAMATE-PYRUVATE AMINOTRANSFERASE ALAA"/>
    <property type="match status" value="1"/>
</dbReference>
<evidence type="ECO:0000256" key="6">
    <source>
        <dbReference type="ARBA" id="ARBA00026106"/>
    </source>
</evidence>
<dbReference type="eggNOG" id="COG0436">
    <property type="taxonomic scope" value="Bacteria"/>
</dbReference>
<evidence type="ECO:0000256" key="2">
    <source>
        <dbReference type="ARBA" id="ARBA00007441"/>
    </source>
</evidence>
<dbReference type="InterPro" id="IPR004839">
    <property type="entry name" value="Aminotransferase_I/II_large"/>
</dbReference>
<keyword evidence="5" id="KW-0663">Pyridoxal phosphate</keyword>
<comment type="caution">
    <text evidence="8">The sequence shown here is derived from an EMBL/GenBank/DDBJ whole genome shotgun (WGS) entry which is preliminary data.</text>
</comment>
<reference evidence="8" key="1">
    <citation type="submission" date="2014-05" db="EMBL/GenBank/DDBJ databases">
        <title>Genome sequence of Mycobacterium aromaticivorans strain JS19b1T (= DSM 45407T).</title>
        <authorList>
            <person name="Kwak Y."/>
            <person name="Park G.-S."/>
            <person name="Li Q.X."/>
            <person name="Lee S.-E."/>
            <person name="Shin J.-H."/>
        </authorList>
    </citation>
    <scope>NUCLEOTIDE SEQUENCE [LARGE SCALE GENOMIC DNA]</scope>
    <source>
        <strain evidence="8">JS19b1</strain>
    </source>
</reference>
<organism evidence="8 9">
    <name type="scientific">Mycolicibacterium aromaticivorans JS19b1 = JCM 16368</name>
    <dbReference type="NCBI Taxonomy" id="1440774"/>
    <lineage>
        <taxon>Bacteria</taxon>
        <taxon>Bacillati</taxon>
        <taxon>Actinomycetota</taxon>
        <taxon>Actinomycetes</taxon>
        <taxon>Mycobacteriales</taxon>
        <taxon>Mycobacteriaceae</taxon>
        <taxon>Mycolicibacterium</taxon>
    </lineage>
</organism>
<keyword evidence="9" id="KW-1185">Reference proteome</keyword>
<dbReference type="AlphaFoldDB" id="A0A064CCX4"/>
<gene>
    <name evidence="8" type="ORF">Y900_005820</name>
</gene>
<dbReference type="SUPFAM" id="SSF53383">
    <property type="entry name" value="PLP-dependent transferases"/>
    <property type="match status" value="1"/>
</dbReference>
<feature type="domain" description="Aminotransferase class I/classII large" evidence="7">
    <location>
        <begin position="35"/>
        <end position="384"/>
    </location>
</feature>
<accession>A0A064CCX4</accession>
<dbReference type="Pfam" id="PF00155">
    <property type="entry name" value="Aminotran_1_2"/>
    <property type="match status" value="1"/>
</dbReference>
<evidence type="ECO:0000256" key="4">
    <source>
        <dbReference type="ARBA" id="ARBA00022679"/>
    </source>
</evidence>
<protein>
    <recommendedName>
        <fullName evidence="6">alanine transaminase</fullName>
        <ecNumber evidence="6">2.6.1.2</ecNumber>
    </recommendedName>
</protein>
<dbReference type="GO" id="GO:0004021">
    <property type="term" value="F:L-alanine:2-oxoglutarate aminotransferase activity"/>
    <property type="evidence" value="ECO:0007669"/>
    <property type="project" value="UniProtKB-EC"/>
</dbReference>
<dbReference type="InterPro" id="IPR015424">
    <property type="entry name" value="PyrdxlP-dep_Trfase"/>
</dbReference>
<dbReference type="EC" id="2.6.1.2" evidence="6"/>
<comment type="similarity">
    <text evidence="2">Belongs to the class-I pyridoxal-phosphate-dependent aminotransferase family.</text>
</comment>
<dbReference type="InterPro" id="IPR015422">
    <property type="entry name" value="PyrdxlP-dep_Trfase_small"/>
</dbReference>
<name>A0A064CCX4_9MYCO</name>
<dbReference type="PANTHER" id="PTHR43488:SF2">
    <property type="entry name" value="GLUTAMATE-PYRUVATE AMINOTRANSFERASE ALAA"/>
    <property type="match status" value="1"/>
</dbReference>
<dbReference type="STRING" id="1440774.Y900_005820"/>
<dbReference type="EMBL" id="JALN02000001">
    <property type="protein sequence ID" value="KDE98469.1"/>
    <property type="molecule type" value="Genomic_DNA"/>
</dbReference>
<evidence type="ECO:0000256" key="5">
    <source>
        <dbReference type="ARBA" id="ARBA00022898"/>
    </source>
</evidence>
<keyword evidence="3 8" id="KW-0032">Aminotransferase</keyword>
<dbReference type="OrthoDB" id="9763453at2"/>
<evidence type="ECO:0000313" key="9">
    <source>
        <dbReference type="Proteomes" id="UP000022835"/>
    </source>
</evidence>
<evidence type="ECO:0000259" key="7">
    <source>
        <dbReference type="Pfam" id="PF00155"/>
    </source>
</evidence>
<evidence type="ECO:0000313" key="8">
    <source>
        <dbReference type="EMBL" id="KDE98469.1"/>
    </source>
</evidence>
<sequence length="403" mass="43751">MKFAQSSRLSNLSHEAPGPIAEQVSRLEAAGHRVMRLDTGDPFPFGFEAPAELVRHIAEALPNSAGYSPTKGLLPARNAVVQYYSLRDVPGIDVEHVFLGNGASELIVMAMTALLDERDEVLVPAPDFPVWTAAVNVNGGRAVHYRCDESSDWYPDVADIAAKVTARTRAIVIINPNNPTGAVYPSEVLTGILDVAREHNLIVCSDEIYDKILYDDAVHTTTASLAPDLLCLTFNGLSKAYRCAGFRAGWLAVSGPTDHAVSYLDGLTTVAGLRRCANVPGQQAIQIALEADGSDHDLTLPVGALRQQRDRAWATLNSIPGVSCVKPRGALYAFPKIDLNVYPIRDDEQFALDLLLQEKIHIIPGTGLSWPDPDHVRIVMLPRADELEATIGTIGQFLATYRQ</sequence>
<evidence type="ECO:0000256" key="1">
    <source>
        <dbReference type="ARBA" id="ARBA00001933"/>
    </source>
</evidence>
<dbReference type="GO" id="GO:0030170">
    <property type="term" value="F:pyridoxal phosphate binding"/>
    <property type="evidence" value="ECO:0007669"/>
    <property type="project" value="InterPro"/>
</dbReference>
<comment type="cofactor">
    <cofactor evidence="1">
        <name>pyridoxal 5'-phosphate</name>
        <dbReference type="ChEBI" id="CHEBI:597326"/>
    </cofactor>
</comment>